<proteinExistence type="predicted"/>
<keyword evidence="2" id="KW-0812">Transmembrane</keyword>
<keyword evidence="3" id="KW-0732">Signal</keyword>
<dbReference type="InterPro" id="IPR008972">
    <property type="entry name" value="Cupredoxin"/>
</dbReference>
<feature type="signal peptide" evidence="3">
    <location>
        <begin position="1"/>
        <end position="19"/>
    </location>
</feature>
<keyword evidence="2" id="KW-0472">Membrane</keyword>
<sequence>MSSTIRLLLASALAVQAGAATIKIESGPGGLVFSPNETKAAVGDVLEFHFVAGNHSVVQGDFDNACHPATTGGFYSGYLPALNGENPNVFSVTINSTEPVAFYCSQGKHCQDGMVGVINPTNAMSFATYAAAAKSATQNVAPPAVFGGTVGPAPKETSSTVSPSGTASPTTSVTPSTSTKPNGAGIISVSCGAIVAAVGFALFLA</sequence>
<feature type="transmembrane region" description="Helical" evidence="2">
    <location>
        <begin position="183"/>
        <end position="204"/>
    </location>
</feature>
<keyword evidence="5" id="KW-1185">Reference proteome</keyword>
<feature type="region of interest" description="Disordered" evidence="1">
    <location>
        <begin position="147"/>
        <end position="180"/>
    </location>
</feature>
<dbReference type="Gene3D" id="2.60.40.420">
    <property type="entry name" value="Cupredoxins - blue copper proteins"/>
    <property type="match status" value="1"/>
</dbReference>
<dbReference type="CDD" id="cd00920">
    <property type="entry name" value="Cupredoxin"/>
    <property type="match status" value="1"/>
</dbReference>
<gene>
    <name evidence="4" type="ORF">DL546_008674</name>
</gene>
<feature type="compositionally biased region" description="Low complexity" evidence="1">
    <location>
        <begin position="157"/>
        <end position="179"/>
    </location>
</feature>
<dbReference type="SUPFAM" id="SSF49503">
    <property type="entry name" value="Cupredoxins"/>
    <property type="match status" value="1"/>
</dbReference>
<feature type="chain" id="PRO_5019407550" description="Phytocyanin domain-containing protein" evidence="3">
    <location>
        <begin position="20"/>
        <end position="205"/>
    </location>
</feature>
<evidence type="ECO:0000256" key="3">
    <source>
        <dbReference type="SAM" id="SignalP"/>
    </source>
</evidence>
<dbReference type="PANTHER" id="PTHR34883:SF20">
    <property type="entry name" value="PHYTOCYANIN DOMAIN-CONTAINING PROTEIN"/>
    <property type="match status" value="1"/>
</dbReference>
<protein>
    <recommendedName>
        <fullName evidence="6">Phytocyanin domain-containing protein</fullName>
    </recommendedName>
</protein>
<evidence type="ECO:0000256" key="2">
    <source>
        <dbReference type="SAM" id="Phobius"/>
    </source>
</evidence>
<dbReference type="OrthoDB" id="2331100at2759"/>
<dbReference type="Proteomes" id="UP000275385">
    <property type="component" value="Unassembled WGS sequence"/>
</dbReference>
<organism evidence="4 5">
    <name type="scientific">Coniochaeta pulveracea</name>
    <dbReference type="NCBI Taxonomy" id="177199"/>
    <lineage>
        <taxon>Eukaryota</taxon>
        <taxon>Fungi</taxon>
        <taxon>Dikarya</taxon>
        <taxon>Ascomycota</taxon>
        <taxon>Pezizomycotina</taxon>
        <taxon>Sordariomycetes</taxon>
        <taxon>Sordariomycetidae</taxon>
        <taxon>Coniochaetales</taxon>
        <taxon>Coniochaetaceae</taxon>
        <taxon>Coniochaeta</taxon>
    </lineage>
</organism>
<evidence type="ECO:0000313" key="4">
    <source>
        <dbReference type="EMBL" id="RKU48895.1"/>
    </source>
</evidence>
<dbReference type="AlphaFoldDB" id="A0A420YM58"/>
<name>A0A420YM58_9PEZI</name>
<accession>A0A420YM58</accession>
<dbReference type="InterPro" id="IPR052953">
    <property type="entry name" value="Ser-rich/MCO-related"/>
</dbReference>
<evidence type="ECO:0008006" key="6">
    <source>
        <dbReference type="Google" id="ProtNLM"/>
    </source>
</evidence>
<dbReference type="EMBL" id="QVQW01000003">
    <property type="protein sequence ID" value="RKU48895.1"/>
    <property type="molecule type" value="Genomic_DNA"/>
</dbReference>
<evidence type="ECO:0000313" key="5">
    <source>
        <dbReference type="Proteomes" id="UP000275385"/>
    </source>
</evidence>
<reference evidence="4 5" key="1">
    <citation type="submission" date="2018-08" db="EMBL/GenBank/DDBJ databases">
        <title>Draft genome of the lignicolous fungus Coniochaeta pulveracea.</title>
        <authorList>
            <person name="Borstlap C.J."/>
            <person name="De Witt R.N."/>
            <person name="Botha A."/>
            <person name="Volschenk H."/>
        </authorList>
    </citation>
    <scope>NUCLEOTIDE SEQUENCE [LARGE SCALE GENOMIC DNA]</scope>
    <source>
        <strain evidence="4 5">CAB683</strain>
    </source>
</reference>
<dbReference type="PANTHER" id="PTHR34883">
    <property type="entry name" value="SERINE-RICH PROTEIN, PUTATIVE-RELATED-RELATED"/>
    <property type="match status" value="1"/>
</dbReference>
<dbReference type="STRING" id="177199.A0A420YM58"/>
<comment type="caution">
    <text evidence="4">The sequence shown here is derived from an EMBL/GenBank/DDBJ whole genome shotgun (WGS) entry which is preliminary data.</text>
</comment>
<evidence type="ECO:0000256" key="1">
    <source>
        <dbReference type="SAM" id="MobiDB-lite"/>
    </source>
</evidence>
<keyword evidence="2" id="KW-1133">Transmembrane helix</keyword>